<evidence type="ECO:0000313" key="6">
    <source>
        <dbReference type="Proteomes" id="UP001501207"/>
    </source>
</evidence>
<dbReference type="SMART" id="SM00342">
    <property type="entry name" value="HTH_ARAC"/>
    <property type="match status" value="1"/>
</dbReference>
<dbReference type="PANTHER" id="PTHR43280:SF32">
    <property type="entry name" value="TRANSCRIPTIONAL REGULATORY PROTEIN"/>
    <property type="match status" value="1"/>
</dbReference>
<dbReference type="InterPro" id="IPR009057">
    <property type="entry name" value="Homeodomain-like_sf"/>
</dbReference>
<sequence>METIETLAQYYEMTCRKLPVDLQRGDRLTRHFNVFRRNKCFGIMPFRRRDYYKISLCRGDAVLYTDKGEVKIDYPAIFFSNPAVKFGWHNISKEQQGFVCLFNELYVNAELKQELKRLDRLFEGEVYSFVKLTDEQYGLLSRYFTIMLDEYNDAFEFIYKEDVIQHILRLILYTTMKIYLSSRPGRKEEKQHMIVSRFIDLLDGQFPVDSPRHPIQLITPSDFASHLHIHVNHLNHLIKHYSGKPTSRLILEKRLSEAISLLRNTDWSIAEIAESLGFAYPQYFNHFFKTQTGMSPREYRRVPEGNI</sequence>
<dbReference type="PRINTS" id="PR00032">
    <property type="entry name" value="HTHARAC"/>
</dbReference>
<dbReference type="Gene3D" id="1.10.10.60">
    <property type="entry name" value="Homeodomain-like"/>
    <property type="match status" value="1"/>
</dbReference>
<dbReference type="InterPro" id="IPR020449">
    <property type="entry name" value="Tscrpt_reg_AraC-type_HTH"/>
</dbReference>
<dbReference type="Pfam" id="PF12833">
    <property type="entry name" value="HTH_18"/>
    <property type="match status" value="1"/>
</dbReference>
<keyword evidence="6" id="KW-1185">Reference proteome</keyword>
<dbReference type="InterPro" id="IPR018062">
    <property type="entry name" value="HTH_AraC-typ_CS"/>
</dbReference>
<organism evidence="5 6">
    <name type="scientific">Compostibacter hankyongensis</name>
    <dbReference type="NCBI Taxonomy" id="1007089"/>
    <lineage>
        <taxon>Bacteria</taxon>
        <taxon>Pseudomonadati</taxon>
        <taxon>Bacteroidota</taxon>
        <taxon>Chitinophagia</taxon>
        <taxon>Chitinophagales</taxon>
        <taxon>Chitinophagaceae</taxon>
        <taxon>Compostibacter</taxon>
    </lineage>
</organism>
<dbReference type="PROSITE" id="PS01124">
    <property type="entry name" value="HTH_ARAC_FAMILY_2"/>
    <property type="match status" value="1"/>
</dbReference>
<protein>
    <submittedName>
        <fullName evidence="5">Response regulator transcription factor</fullName>
    </submittedName>
</protein>
<name>A0ABP8FMG4_9BACT</name>
<keyword evidence="3" id="KW-0804">Transcription</keyword>
<evidence type="ECO:0000256" key="2">
    <source>
        <dbReference type="ARBA" id="ARBA00023125"/>
    </source>
</evidence>
<evidence type="ECO:0000256" key="3">
    <source>
        <dbReference type="ARBA" id="ARBA00023163"/>
    </source>
</evidence>
<evidence type="ECO:0000259" key="4">
    <source>
        <dbReference type="PROSITE" id="PS01124"/>
    </source>
</evidence>
<keyword evidence="2" id="KW-0238">DNA-binding</keyword>
<dbReference type="InterPro" id="IPR018060">
    <property type="entry name" value="HTH_AraC"/>
</dbReference>
<gene>
    <name evidence="5" type="ORF">GCM10023143_13600</name>
</gene>
<dbReference type="SUPFAM" id="SSF46689">
    <property type="entry name" value="Homeodomain-like"/>
    <property type="match status" value="1"/>
</dbReference>
<feature type="domain" description="HTH araC/xylS-type" evidence="4">
    <location>
        <begin position="196"/>
        <end position="302"/>
    </location>
</feature>
<accession>A0ABP8FMG4</accession>
<evidence type="ECO:0000256" key="1">
    <source>
        <dbReference type="ARBA" id="ARBA00023015"/>
    </source>
</evidence>
<proteinExistence type="predicted"/>
<keyword evidence="1" id="KW-0805">Transcription regulation</keyword>
<evidence type="ECO:0000313" key="5">
    <source>
        <dbReference type="EMBL" id="GAA4307231.1"/>
    </source>
</evidence>
<reference evidence="6" key="1">
    <citation type="journal article" date="2019" name="Int. J. Syst. Evol. Microbiol.">
        <title>The Global Catalogue of Microorganisms (GCM) 10K type strain sequencing project: providing services to taxonomists for standard genome sequencing and annotation.</title>
        <authorList>
            <consortium name="The Broad Institute Genomics Platform"/>
            <consortium name="The Broad Institute Genome Sequencing Center for Infectious Disease"/>
            <person name="Wu L."/>
            <person name="Ma J."/>
        </authorList>
    </citation>
    <scope>NUCLEOTIDE SEQUENCE [LARGE SCALE GENOMIC DNA]</scope>
    <source>
        <strain evidence="6">JCM 17664</strain>
    </source>
</reference>
<comment type="caution">
    <text evidence="5">The sequence shown here is derived from an EMBL/GenBank/DDBJ whole genome shotgun (WGS) entry which is preliminary data.</text>
</comment>
<dbReference type="PROSITE" id="PS00041">
    <property type="entry name" value="HTH_ARAC_FAMILY_1"/>
    <property type="match status" value="1"/>
</dbReference>
<dbReference type="EMBL" id="BAABFN010000002">
    <property type="protein sequence ID" value="GAA4307231.1"/>
    <property type="molecule type" value="Genomic_DNA"/>
</dbReference>
<dbReference type="RefSeq" id="WP_344977496.1">
    <property type="nucleotide sequence ID" value="NZ_BAABFN010000002.1"/>
</dbReference>
<dbReference type="Proteomes" id="UP001501207">
    <property type="component" value="Unassembled WGS sequence"/>
</dbReference>
<dbReference type="PANTHER" id="PTHR43280">
    <property type="entry name" value="ARAC-FAMILY TRANSCRIPTIONAL REGULATOR"/>
    <property type="match status" value="1"/>
</dbReference>